<keyword evidence="3" id="KW-1134">Transmembrane beta strand</keyword>
<dbReference type="InterPro" id="IPR039426">
    <property type="entry name" value="TonB-dep_rcpt-like"/>
</dbReference>
<evidence type="ECO:0000256" key="6">
    <source>
        <dbReference type="ARBA" id="ARBA00023004"/>
    </source>
</evidence>
<dbReference type="Gene3D" id="2.40.170.20">
    <property type="entry name" value="TonB-dependent receptor, beta-barrel domain"/>
    <property type="match status" value="1"/>
</dbReference>
<evidence type="ECO:0000256" key="1">
    <source>
        <dbReference type="ARBA" id="ARBA00004571"/>
    </source>
</evidence>
<organism evidence="12 13">
    <name type="scientific">Persicobacter diffluens</name>
    <dbReference type="NCBI Taxonomy" id="981"/>
    <lineage>
        <taxon>Bacteria</taxon>
        <taxon>Pseudomonadati</taxon>
        <taxon>Bacteroidota</taxon>
        <taxon>Cytophagia</taxon>
        <taxon>Cytophagales</taxon>
        <taxon>Persicobacteraceae</taxon>
        <taxon>Persicobacter</taxon>
    </lineage>
</organism>
<evidence type="ECO:0000313" key="13">
    <source>
        <dbReference type="Proteomes" id="UP001310022"/>
    </source>
</evidence>
<comment type="subcellular location">
    <subcellularLocation>
        <location evidence="1">Cell outer membrane</location>
        <topology evidence="1">Multi-pass membrane protein</topology>
    </subcellularLocation>
</comment>
<comment type="caution">
    <text evidence="12">The sequence shown here is derived from an EMBL/GenBank/DDBJ whole genome shotgun (WGS) entry which is preliminary data.</text>
</comment>
<dbReference type="EMBL" id="BQKE01000001">
    <property type="protein sequence ID" value="GJM60733.1"/>
    <property type="molecule type" value="Genomic_DNA"/>
</dbReference>
<protein>
    <submittedName>
        <fullName evidence="12">TonB-dependent receptor</fullName>
    </submittedName>
</protein>
<evidence type="ECO:0000256" key="3">
    <source>
        <dbReference type="ARBA" id="ARBA00022452"/>
    </source>
</evidence>
<keyword evidence="9" id="KW-0472">Membrane</keyword>
<dbReference type="RefSeq" id="WP_338236430.1">
    <property type="nucleotide sequence ID" value="NZ_BQKE01000001.1"/>
</dbReference>
<evidence type="ECO:0000256" key="9">
    <source>
        <dbReference type="ARBA" id="ARBA00023136"/>
    </source>
</evidence>
<evidence type="ECO:0000256" key="4">
    <source>
        <dbReference type="ARBA" id="ARBA00022496"/>
    </source>
</evidence>
<evidence type="ECO:0000256" key="7">
    <source>
        <dbReference type="ARBA" id="ARBA00023065"/>
    </source>
</evidence>
<dbReference type="PANTHER" id="PTHR32552">
    <property type="entry name" value="FERRICHROME IRON RECEPTOR-RELATED"/>
    <property type="match status" value="1"/>
</dbReference>
<accession>A0AAN5ALC7</accession>
<keyword evidence="12" id="KW-0675">Receptor</keyword>
<keyword evidence="13" id="KW-1185">Reference proteome</keyword>
<feature type="signal peptide" evidence="11">
    <location>
        <begin position="1"/>
        <end position="19"/>
    </location>
</feature>
<keyword evidence="8" id="KW-0798">TonB box</keyword>
<dbReference type="InterPro" id="IPR036942">
    <property type="entry name" value="Beta-barrel_TonB_sf"/>
</dbReference>
<gene>
    <name evidence="12" type="ORF">PEDI_12850</name>
</gene>
<dbReference type="Proteomes" id="UP001310022">
    <property type="component" value="Unassembled WGS sequence"/>
</dbReference>
<dbReference type="GO" id="GO:0009279">
    <property type="term" value="C:cell outer membrane"/>
    <property type="evidence" value="ECO:0007669"/>
    <property type="project" value="UniProtKB-SubCell"/>
</dbReference>
<dbReference type="AlphaFoldDB" id="A0AAN5ALC7"/>
<dbReference type="SUPFAM" id="SSF56935">
    <property type="entry name" value="Porins"/>
    <property type="match status" value="1"/>
</dbReference>
<feature type="chain" id="PRO_5042858400" evidence="11">
    <location>
        <begin position="20"/>
        <end position="906"/>
    </location>
</feature>
<keyword evidence="2" id="KW-0813">Transport</keyword>
<keyword evidence="5" id="KW-0812">Transmembrane</keyword>
<name>A0AAN5ALC7_9BACT</name>
<evidence type="ECO:0000256" key="5">
    <source>
        <dbReference type="ARBA" id="ARBA00022692"/>
    </source>
</evidence>
<reference evidence="12 13" key="1">
    <citation type="submission" date="2021-12" db="EMBL/GenBank/DDBJ databases">
        <title>Genome sequencing of bacteria with rrn-lacking chromosome and rrn-plasmid.</title>
        <authorList>
            <person name="Anda M."/>
            <person name="Iwasaki W."/>
        </authorList>
    </citation>
    <scope>NUCLEOTIDE SEQUENCE [LARGE SCALE GENOMIC DNA]</scope>
    <source>
        <strain evidence="12 13">NBRC 15940</strain>
    </source>
</reference>
<evidence type="ECO:0000313" key="12">
    <source>
        <dbReference type="EMBL" id="GJM60733.1"/>
    </source>
</evidence>
<evidence type="ECO:0000256" key="10">
    <source>
        <dbReference type="ARBA" id="ARBA00023237"/>
    </source>
</evidence>
<evidence type="ECO:0000256" key="11">
    <source>
        <dbReference type="SAM" id="SignalP"/>
    </source>
</evidence>
<sequence length="906" mass="102698">MRHFFTVLLLITALFPAWAQVEGEVIKGQVILADTQLPAVKVKLQINGVTFTTDRAGYFFVPQGQVNDDTMVQISDEHYHSVVMPLKQGMVIALKPMHDDVGTIVLSLSELDADDGETQSTPGLLFSSGDAFSSLAGYSWGPYWFRQRGYQSSYTQVFMDGVNMAHPEKGYASWSIWGGLNDVTRNKETTYNIAPVDFSFSNIGGATNIITKPSQQRPGFKASYSLSNSSYSNRVMMTYSTGLMDNGWAFTVSGSRRWAQEGYVEGTSYDAWAGFFGAEKRFNENHSVQLTALIAPYKRGQQGATVQEIYDLKDNNLYNPYWGYQKGEKRNSRIKSSMIPQFVLNDVYKFNERLKLKTAVGYSFGKEARTALNWYDAQDPRPDYYRYLPSFQYQQGNDIAGNLMTELWTNGSFGQLDFDHFYQINYNSIETNPDGDGEITGARSHYIIERRQNDIQNLDINPTLVWDVNDQWKLTTGLQYEYYLGNNYNTVEDLLGGDYYVDIDNFADRDFTDPDMASNDLLSDSNIKQEGERIGHDYDAVINKASWWGQASKSFQKGSAYVGANLTNTSMYRYGNRMKGLFPENSYGKSEVLSFMDYGVKAGGEYFLTGRNVLTANGTYYTQAPYFQDAFVSVRTRNEAMENLVSSNVMSGDINYYYRGERFKGRVSAFYTRISDLTDVISYYDDSYNNFVNYALKGIGQEFSGIELGAEYQITDELRVKAAGTYAQYLYNANPLATTTVDNSAEKLSEGEIVYFDGYHVGGSPEIAGAVSVEYWSKNYWFVGLTANYLGKRYVTLNPARYTTRAINGNDYTFQPGSAEYLAIVDQEELDGAFTVDISAGKSWKIKDYIFRLNLNLNNVLNNENIVTTGFQQYRFDFLEGNPEKFDNKYYYAQGFRAFLNLSVSF</sequence>
<keyword evidence="10" id="KW-0998">Cell outer membrane</keyword>
<dbReference type="PANTHER" id="PTHR32552:SF81">
    <property type="entry name" value="TONB-DEPENDENT OUTER MEMBRANE RECEPTOR"/>
    <property type="match status" value="1"/>
</dbReference>
<keyword evidence="11" id="KW-0732">Signal</keyword>
<keyword evidence="6" id="KW-0408">Iron</keyword>
<keyword evidence="4" id="KW-0410">Iron transport</keyword>
<evidence type="ECO:0000256" key="2">
    <source>
        <dbReference type="ARBA" id="ARBA00022448"/>
    </source>
</evidence>
<keyword evidence="7" id="KW-0406">Ion transport</keyword>
<proteinExistence type="predicted"/>
<dbReference type="GO" id="GO:0006826">
    <property type="term" value="P:iron ion transport"/>
    <property type="evidence" value="ECO:0007669"/>
    <property type="project" value="UniProtKB-KW"/>
</dbReference>
<evidence type="ECO:0000256" key="8">
    <source>
        <dbReference type="ARBA" id="ARBA00023077"/>
    </source>
</evidence>